<dbReference type="Gene3D" id="3.40.190.10">
    <property type="entry name" value="Periplasmic binding protein-like II"/>
    <property type="match status" value="2"/>
</dbReference>
<dbReference type="SUPFAM" id="SSF53850">
    <property type="entry name" value="Periplasmic binding protein-like II"/>
    <property type="match status" value="1"/>
</dbReference>
<dbReference type="Gene3D" id="1.10.10.10">
    <property type="entry name" value="Winged helix-like DNA-binding domain superfamily/Winged helix DNA-binding domain"/>
    <property type="match status" value="1"/>
</dbReference>
<dbReference type="Pfam" id="PF00126">
    <property type="entry name" value="HTH_1"/>
    <property type="match status" value="1"/>
</dbReference>
<evidence type="ECO:0000259" key="5">
    <source>
        <dbReference type="PROSITE" id="PS50931"/>
    </source>
</evidence>
<evidence type="ECO:0000256" key="1">
    <source>
        <dbReference type="ARBA" id="ARBA00009437"/>
    </source>
</evidence>
<dbReference type="InterPro" id="IPR000847">
    <property type="entry name" value="LysR_HTH_N"/>
</dbReference>
<accession>A0A846QRD5</accession>
<dbReference type="PANTHER" id="PTHR30346">
    <property type="entry name" value="TRANSCRIPTIONAL DUAL REGULATOR HCAR-RELATED"/>
    <property type="match status" value="1"/>
</dbReference>
<proteinExistence type="inferred from homology"/>
<dbReference type="InterPro" id="IPR036390">
    <property type="entry name" value="WH_DNA-bd_sf"/>
</dbReference>
<dbReference type="GO" id="GO:0032993">
    <property type="term" value="C:protein-DNA complex"/>
    <property type="evidence" value="ECO:0007669"/>
    <property type="project" value="TreeGrafter"/>
</dbReference>
<dbReference type="EMBL" id="JAATJA010000001">
    <property type="protein sequence ID" value="NJB67935.1"/>
    <property type="molecule type" value="Genomic_DNA"/>
</dbReference>
<keyword evidence="7" id="KW-1185">Reference proteome</keyword>
<evidence type="ECO:0000256" key="3">
    <source>
        <dbReference type="ARBA" id="ARBA00023125"/>
    </source>
</evidence>
<dbReference type="InterPro" id="IPR005119">
    <property type="entry name" value="LysR_subst-bd"/>
</dbReference>
<name>A0A846QRD5_9BACT</name>
<feature type="domain" description="HTH lysR-type" evidence="5">
    <location>
        <begin position="1"/>
        <end position="58"/>
    </location>
</feature>
<dbReference type="SUPFAM" id="SSF46785">
    <property type="entry name" value="Winged helix' DNA-binding domain"/>
    <property type="match status" value="1"/>
</dbReference>
<gene>
    <name evidence="6" type="ORF">GGQ74_001575</name>
</gene>
<keyword evidence="2" id="KW-0805">Transcription regulation</keyword>
<dbReference type="RefSeq" id="WP_167940944.1">
    <property type="nucleotide sequence ID" value="NZ_JAATJA010000001.1"/>
</dbReference>
<comment type="similarity">
    <text evidence="1">Belongs to the LysR transcriptional regulatory family.</text>
</comment>
<evidence type="ECO:0000313" key="7">
    <source>
        <dbReference type="Proteomes" id="UP000580856"/>
    </source>
</evidence>
<evidence type="ECO:0000256" key="4">
    <source>
        <dbReference type="ARBA" id="ARBA00023163"/>
    </source>
</evidence>
<sequence>MELRHLRYFVTVAEELHFGRAAKRLNMSQPPLSQQIRQLEDELGVTLFERTSRSVELTRAGEAFRDDAYRVLSELDKAVRHARDIEAGEEGRLRIGAVSRAYMTDYPLALKAFREAYPRIALDLGEYSTSRQLRMLREGELDVGCVGVVDKPCSAFESMLLDGRQEALMVTLPDGHRLARRDSLFFKDLDGEAMITFPRCQHPECYDVLFNAFRDAGVEPRVVQETEQLETELALVASGLGFAVHFSSAPLVARRGVVFVPLDENLPSPTLWVVWRKDEKNPAVHKFIEVVRARVEAGE</sequence>
<dbReference type="AlphaFoldDB" id="A0A846QRD5"/>
<organism evidence="6 7">
    <name type="scientific">Desulfobaculum xiamenense</name>
    <dbReference type="NCBI Taxonomy" id="995050"/>
    <lineage>
        <taxon>Bacteria</taxon>
        <taxon>Pseudomonadati</taxon>
        <taxon>Thermodesulfobacteriota</taxon>
        <taxon>Desulfovibrionia</taxon>
        <taxon>Desulfovibrionales</taxon>
        <taxon>Desulfovibrionaceae</taxon>
        <taxon>Desulfobaculum</taxon>
    </lineage>
</organism>
<reference evidence="6 7" key="1">
    <citation type="submission" date="2020-03" db="EMBL/GenBank/DDBJ databases">
        <title>Genomic Encyclopedia of Type Strains, Phase IV (KMG-IV): sequencing the most valuable type-strain genomes for metagenomic binning, comparative biology and taxonomic classification.</title>
        <authorList>
            <person name="Goeker M."/>
        </authorList>
    </citation>
    <scope>NUCLEOTIDE SEQUENCE [LARGE SCALE GENOMIC DNA]</scope>
    <source>
        <strain evidence="6 7">DSM 24233</strain>
    </source>
</reference>
<dbReference type="InterPro" id="IPR036388">
    <property type="entry name" value="WH-like_DNA-bd_sf"/>
</dbReference>
<protein>
    <submittedName>
        <fullName evidence="6">DNA-binding transcriptional LysR family regulator</fullName>
    </submittedName>
</protein>
<dbReference type="FunFam" id="1.10.10.10:FF:000001">
    <property type="entry name" value="LysR family transcriptional regulator"/>
    <property type="match status" value="1"/>
</dbReference>
<dbReference type="GO" id="GO:0003677">
    <property type="term" value="F:DNA binding"/>
    <property type="evidence" value="ECO:0007669"/>
    <property type="project" value="UniProtKB-KW"/>
</dbReference>
<dbReference type="PANTHER" id="PTHR30346:SF0">
    <property type="entry name" value="HCA OPERON TRANSCRIPTIONAL ACTIVATOR HCAR"/>
    <property type="match status" value="1"/>
</dbReference>
<comment type="caution">
    <text evidence="6">The sequence shown here is derived from an EMBL/GenBank/DDBJ whole genome shotgun (WGS) entry which is preliminary data.</text>
</comment>
<evidence type="ECO:0000313" key="6">
    <source>
        <dbReference type="EMBL" id="NJB67935.1"/>
    </source>
</evidence>
<dbReference type="Pfam" id="PF03466">
    <property type="entry name" value="LysR_substrate"/>
    <property type="match status" value="1"/>
</dbReference>
<dbReference type="GO" id="GO:0003700">
    <property type="term" value="F:DNA-binding transcription factor activity"/>
    <property type="evidence" value="ECO:0007669"/>
    <property type="project" value="InterPro"/>
</dbReference>
<keyword evidence="4" id="KW-0804">Transcription</keyword>
<keyword evidence="3 6" id="KW-0238">DNA-binding</keyword>
<dbReference type="PROSITE" id="PS50931">
    <property type="entry name" value="HTH_LYSR"/>
    <property type="match status" value="1"/>
</dbReference>
<dbReference type="PRINTS" id="PR00039">
    <property type="entry name" value="HTHLYSR"/>
</dbReference>
<dbReference type="Proteomes" id="UP000580856">
    <property type="component" value="Unassembled WGS sequence"/>
</dbReference>
<evidence type="ECO:0000256" key="2">
    <source>
        <dbReference type="ARBA" id="ARBA00023015"/>
    </source>
</evidence>
<dbReference type="CDD" id="cd08414">
    <property type="entry name" value="PBP2_LTTR_aromatics_like"/>
    <property type="match status" value="1"/>
</dbReference>